<accession>A0ABP9V4B1</accession>
<protein>
    <submittedName>
        <fullName evidence="1">Uncharacterized protein</fullName>
    </submittedName>
</protein>
<gene>
    <name evidence="1" type="ORF">Rhal01_03704</name>
</gene>
<name>A0ABP9V4B1_9BACT</name>
<dbReference type="EMBL" id="BAABRL010000016">
    <property type="protein sequence ID" value="GAA5497508.1"/>
    <property type="molecule type" value="Genomic_DNA"/>
</dbReference>
<organism evidence="1 2">
    <name type="scientific">Rubritalea halochordaticola</name>
    <dbReference type="NCBI Taxonomy" id="714537"/>
    <lineage>
        <taxon>Bacteria</taxon>
        <taxon>Pseudomonadati</taxon>
        <taxon>Verrucomicrobiota</taxon>
        <taxon>Verrucomicrobiia</taxon>
        <taxon>Verrucomicrobiales</taxon>
        <taxon>Rubritaleaceae</taxon>
        <taxon>Rubritalea</taxon>
    </lineage>
</organism>
<dbReference type="RefSeq" id="WP_346190012.1">
    <property type="nucleotide sequence ID" value="NZ_BAABRL010000016.1"/>
</dbReference>
<dbReference type="PROSITE" id="PS51257">
    <property type="entry name" value="PROKAR_LIPOPROTEIN"/>
    <property type="match status" value="1"/>
</dbReference>
<evidence type="ECO:0000313" key="1">
    <source>
        <dbReference type="EMBL" id="GAA5497508.1"/>
    </source>
</evidence>
<comment type="caution">
    <text evidence="1">The sequence shown here is derived from an EMBL/GenBank/DDBJ whole genome shotgun (WGS) entry which is preliminary data.</text>
</comment>
<proteinExistence type="predicted"/>
<reference evidence="1 2" key="1">
    <citation type="submission" date="2024-02" db="EMBL/GenBank/DDBJ databases">
        <title>Rubritalea halochordaticola NBRC 107102.</title>
        <authorList>
            <person name="Ichikawa N."/>
            <person name="Katano-Makiyama Y."/>
            <person name="Hidaka K."/>
        </authorList>
    </citation>
    <scope>NUCLEOTIDE SEQUENCE [LARGE SCALE GENOMIC DNA]</scope>
    <source>
        <strain evidence="1 2">NBRC 107102</strain>
    </source>
</reference>
<keyword evidence="2" id="KW-1185">Reference proteome</keyword>
<dbReference type="Proteomes" id="UP001424741">
    <property type="component" value="Unassembled WGS sequence"/>
</dbReference>
<evidence type="ECO:0000313" key="2">
    <source>
        <dbReference type="Proteomes" id="UP001424741"/>
    </source>
</evidence>
<sequence length="205" mass="22841">MFKATSTLLIPLAFLLSSCEKPGTASGSAPAGEQASAGRPEEEMRFIAVMLHKLASHASAMAYKTGDLESHEAGYTRSLTIAYLNEIFEKEPGNFLIENYGVDSAKHYHAKDPLGWRQHLDEGCLVRVEDDPHFIVLYREFKPDERTAGRGMPLIVDAVPFSRMDLLPDGKFDYEKLGELVLREAQATIRITEDQLRKPNSGSKQ</sequence>